<dbReference type="PATRIC" id="fig|45070.6.peg.3042"/>
<gene>
    <name evidence="1" type="ORF">Lnau_2885</name>
</gene>
<evidence type="ECO:0000313" key="2">
    <source>
        <dbReference type="Proteomes" id="UP000054725"/>
    </source>
</evidence>
<name>A0A0W0WLN3_9GAMM</name>
<dbReference type="AlphaFoldDB" id="A0A0W0WLN3"/>
<keyword evidence="2" id="KW-1185">Reference proteome</keyword>
<accession>A0A0W0WLN3</accession>
<evidence type="ECO:0000313" key="1">
    <source>
        <dbReference type="EMBL" id="KTD33237.1"/>
    </source>
</evidence>
<protein>
    <submittedName>
        <fullName evidence="1">Uncharacterized protein</fullName>
    </submittedName>
</protein>
<dbReference type="EMBL" id="LNYO01000024">
    <property type="protein sequence ID" value="KTD33237.1"/>
    <property type="molecule type" value="Genomic_DNA"/>
</dbReference>
<organism evidence="1 2">
    <name type="scientific">Legionella nautarum</name>
    <dbReference type="NCBI Taxonomy" id="45070"/>
    <lineage>
        <taxon>Bacteria</taxon>
        <taxon>Pseudomonadati</taxon>
        <taxon>Pseudomonadota</taxon>
        <taxon>Gammaproteobacteria</taxon>
        <taxon>Legionellales</taxon>
        <taxon>Legionellaceae</taxon>
        <taxon>Legionella</taxon>
    </lineage>
</organism>
<proteinExistence type="predicted"/>
<dbReference type="Proteomes" id="UP000054725">
    <property type="component" value="Unassembled WGS sequence"/>
</dbReference>
<sequence length="143" mass="16160">MKMFFLPLSVFSVIFFLISSNSYAYQQKRTIRNETAKTWFIVNQPCIKREGYVFFDRSGVKVCEQGSLVDKGFCILPPGQVTLVIYGTNDRSPYANICGTLIFSDGYSGISVDYLTSSGSFKMESSNEQLINDDHANLTIFNR</sequence>
<dbReference type="OrthoDB" id="9919071at2"/>
<dbReference type="RefSeq" id="WP_058505844.1">
    <property type="nucleotide sequence ID" value="NZ_CAAAIF010000003.1"/>
</dbReference>
<reference evidence="1 2" key="1">
    <citation type="submission" date="2015-11" db="EMBL/GenBank/DDBJ databases">
        <title>Genomic analysis of 38 Legionella species identifies large and diverse effector repertoires.</title>
        <authorList>
            <person name="Burstein D."/>
            <person name="Amaro F."/>
            <person name="Zusman T."/>
            <person name="Lifshitz Z."/>
            <person name="Cohen O."/>
            <person name="Gilbert J.A."/>
            <person name="Pupko T."/>
            <person name="Shuman H.A."/>
            <person name="Segal G."/>
        </authorList>
    </citation>
    <scope>NUCLEOTIDE SEQUENCE [LARGE SCALE GENOMIC DNA]</scope>
    <source>
        <strain evidence="1 2">ATCC 49506</strain>
    </source>
</reference>
<comment type="caution">
    <text evidence="1">The sequence shown here is derived from an EMBL/GenBank/DDBJ whole genome shotgun (WGS) entry which is preliminary data.</text>
</comment>